<feature type="region of interest" description="Disordered" evidence="1">
    <location>
        <begin position="151"/>
        <end position="189"/>
    </location>
</feature>
<reference evidence="3" key="4">
    <citation type="submission" date="2023-12" db="EMBL/GenBank/DDBJ databases">
        <authorList>
            <person name="Sun Q."/>
            <person name="Inoue M."/>
        </authorList>
    </citation>
    <scope>NUCLEOTIDE SEQUENCE</scope>
    <source>
        <strain evidence="3">JCM 10664</strain>
    </source>
</reference>
<dbReference type="RefSeq" id="WP_188987017.1">
    <property type="nucleotide sequence ID" value="NZ_BMMT01000005.1"/>
</dbReference>
<reference evidence="3 6" key="2">
    <citation type="journal article" date="2019" name="Int. J. Syst. Evol. Microbiol.">
        <title>The Global Catalogue of Microorganisms (GCM) 10K type strain sequencing project: providing services to taxonomists for standard genome sequencing and annotation.</title>
        <authorList>
            <consortium name="The Broad Institute Genomics Platform"/>
            <consortium name="The Broad Institute Genome Sequencing Center for Infectious Disease"/>
            <person name="Wu L."/>
            <person name="Ma J."/>
        </authorList>
    </citation>
    <scope>NUCLEOTIDE SEQUENCE [LARGE SCALE GENOMIC DNA]</scope>
    <source>
        <strain evidence="3 6">JCM 10664</strain>
    </source>
</reference>
<keyword evidence="2" id="KW-0472">Membrane</keyword>
<dbReference type="EMBL" id="BAAAHC010000003">
    <property type="protein sequence ID" value="GAA0508101.1"/>
    <property type="molecule type" value="Genomic_DNA"/>
</dbReference>
<evidence type="ECO:0000256" key="2">
    <source>
        <dbReference type="SAM" id="Phobius"/>
    </source>
</evidence>
<gene>
    <name evidence="3" type="ORF">GCM10009545_07700</name>
    <name evidence="4" type="ORF">GCM10011581_20010</name>
</gene>
<reference evidence="4" key="3">
    <citation type="submission" date="2020-09" db="EMBL/GenBank/DDBJ databases">
        <authorList>
            <person name="Sun Q."/>
            <person name="Zhou Y."/>
        </authorList>
    </citation>
    <scope>NUCLEOTIDE SEQUENCE</scope>
    <source>
        <strain evidence="4">CGMCC 4.7206</strain>
    </source>
</reference>
<comment type="caution">
    <text evidence="4">The sequence shown here is derived from an EMBL/GenBank/DDBJ whole genome shotgun (WGS) entry which is preliminary data.</text>
</comment>
<dbReference type="AlphaFoldDB" id="A0A917JRM4"/>
<proteinExistence type="predicted"/>
<feature type="transmembrane region" description="Helical" evidence="2">
    <location>
        <begin position="125"/>
        <end position="143"/>
    </location>
</feature>
<dbReference type="Proteomes" id="UP001500220">
    <property type="component" value="Unassembled WGS sequence"/>
</dbReference>
<keyword evidence="2" id="KW-0812">Transmembrane</keyword>
<evidence type="ECO:0000313" key="5">
    <source>
        <dbReference type="Proteomes" id="UP000597989"/>
    </source>
</evidence>
<accession>A0A917JRM4</accession>
<dbReference type="EMBL" id="BMMT01000005">
    <property type="protein sequence ID" value="GGI82683.1"/>
    <property type="molecule type" value="Genomic_DNA"/>
</dbReference>
<evidence type="ECO:0000256" key="1">
    <source>
        <dbReference type="SAM" id="MobiDB-lite"/>
    </source>
</evidence>
<organism evidence="4 5">
    <name type="scientific">Saccharopolyspora thermophila</name>
    <dbReference type="NCBI Taxonomy" id="89367"/>
    <lineage>
        <taxon>Bacteria</taxon>
        <taxon>Bacillati</taxon>
        <taxon>Actinomycetota</taxon>
        <taxon>Actinomycetes</taxon>
        <taxon>Pseudonocardiales</taxon>
        <taxon>Pseudonocardiaceae</taxon>
        <taxon>Saccharopolyspora</taxon>
    </lineage>
</organism>
<evidence type="ECO:0000313" key="3">
    <source>
        <dbReference type="EMBL" id="GAA0508101.1"/>
    </source>
</evidence>
<protein>
    <submittedName>
        <fullName evidence="4">Uncharacterized protein</fullName>
    </submittedName>
</protein>
<evidence type="ECO:0000313" key="6">
    <source>
        <dbReference type="Proteomes" id="UP001500220"/>
    </source>
</evidence>
<name>A0A917JRM4_9PSEU</name>
<reference evidence="4 5" key="1">
    <citation type="journal article" date="2014" name="Int. J. Syst. Evol. Microbiol.">
        <title>Complete genome sequence of Corynebacterium casei LMG S-19264T (=DSM 44701T), isolated from a smear-ripened cheese.</title>
        <authorList>
            <consortium name="US DOE Joint Genome Institute (JGI-PGF)"/>
            <person name="Walter F."/>
            <person name="Albersmeier A."/>
            <person name="Kalinowski J."/>
            <person name="Ruckert C."/>
        </authorList>
    </citation>
    <scope>NUCLEOTIDE SEQUENCE [LARGE SCALE GENOMIC DNA]</scope>
    <source>
        <strain evidence="4 5">CGMCC 4.7206</strain>
    </source>
</reference>
<keyword evidence="2" id="KW-1133">Transmembrane helix</keyword>
<keyword evidence="6" id="KW-1185">Reference proteome</keyword>
<sequence length="189" mass="21005">MDEVKAMARAGERVGRALGTGLRSARLGARRAGAVGMALSRQAAARAEQELASRGISTEELPELIAQRATGMSRRELAKRSRKARRQWERKAARSRKQLAKNAVAARKELAARIDPSLRRRRRRWPWALLVLTGMVVAVAVAFSRRPEELPVAGEDDFAQRNTKARHRAERADVPTQADSPVDAPERSR</sequence>
<dbReference type="Proteomes" id="UP000597989">
    <property type="component" value="Unassembled WGS sequence"/>
</dbReference>
<evidence type="ECO:0000313" key="4">
    <source>
        <dbReference type="EMBL" id="GGI82683.1"/>
    </source>
</evidence>